<keyword evidence="3" id="KW-0675">Receptor</keyword>
<dbReference type="Pfam" id="PF07850">
    <property type="entry name" value="Renin_r"/>
    <property type="match status" value="1"/>
</dbReference>
<feature type="transmembrane region" description="Helical" evidence="1">
    <location>
        <begin position="12"/>
        <end position="38"/>
    </location>
</feature>
<dbReference type="GO" id="GO:0009897">
    <property type="term" value="C:external side of plasma membrane"/>
    <property type="evidence" value="ECO:0007669"/>
    <property type="project" value="TreeGrafter"/>
</dbReference>
<dbReference type="AlphaFoldDB" id="A0A443R5L4"/>
<dbReference type="GO" id="GO:0038023">
    <property type="term" value="F:signaling receptor activity"/>
    <property type="evidence" value="ECO:0007669"/>
    <property type="project" value="InterPro"/>
</dbReference>
<proteinExistence type="predicted"/>
<dbReference type="PANTHER" id="PTHR13351:SF1">
    <property type="entry name" value="RENIN RECEPTOR"/>
    <property type="match status" value="1"/>
</dbReference>
<gene>
    <name evidence="3" type="ORF">B4U79_11602</name>
</gene>
<evidence type="ECO:0000313" key="3">
    <source>
        <dbReference type="EMBL" id="RWS10564.1"/>
    </source>
</evidence>
<keyword evidence="4" id="KW-1185">Reference proteome</keyword>
<dbReference type="PANTHER" id="PTHR13351">
    <property type="entry name" value="RENIN RECEPTOR"/>
    <property type="match status" value="1"/>
</dbReference>
<comment type="caution">
    <text evidence="3">The sequence shown here is derived from an EMBL/GenBank/DDBJ whole genome shotgun (WGS) entry which is preliminary data.</text>
</comment>
<feature type="non-terminal residue" evidence="3">
    <location>
        <position position="1"/>
    </location>
</feature>
<dbReference type="GO" id="GO:0030177">
    <property type="term" value="P:positive regulation of Wnt signaling pathway"/>
    <property type="evidence" value="ECO:0007669"/>
    <property type="project" value="TreeGrafter"/>
</dbReference>
<evidence type="ECO:0000259" key="2">
    <source>
        <dbReference type="Pfam" id="PF07850"/>
    </source>
</evidence>
<accession>A0A443R5L4</accession>
<evidence type="ECO:0000313" key="4">
    <source>
        <dbReference type="Proteomes" id="UP000285301"/>
    </source>
</evidence>
<dbReference type="InterPro" id="IPR056780">
    <property type="entry name" value="Renin_r_C"/>
</dbReference>
<dbReference type="InterPro" id="IPR012493">
    <property type="entry name" value="Renin_rcpt"/>
</dbReference>
<dbReference type="STRING" id="1965070.A0A443R5L4"/>
<dbReference type="EMBL" id="NCKU01002056">
    <property type="protein sequence ID" value="RWS10564.1"/>
    <property type="molecule type" value="Genomic_DNA"/>
</dbReference>
<sequence>DLNLAYQYDADFHVAFAMIAFTTIVFGLCVFGISIGLWNMDPGRDSIIYRVTNQRIKKDQ</sequence>
<dbReference type="Proteomes" id="UP000285301">
    <property type="component" value="Unassembled WGS sequence"/>
</dbReference>
<evidence type="ECO:0000256" key="1">
    <source>
        <dbReference type="SAM" id="Phobius"/>
    </source>
</evidence>
<name>A0A443R5L4_9ACAR</name>
<dbReference type="OrthoDB" id="7866065at2759"/>
<reference evidence="3 4" key="1">
    <citation type="journal article" date="2018" name="Gigascience">
        <title>Genomes of trombidid mites reveal novel predicted allergens and laterally-transferred genes associated with secondary metabolism.</title>
        <authorList>
            <person name="Dong X."/>
            <person name="Chaisiri K."/>
            <person name="Xia D."/>
            <person name="Armstrong S.D."/>
            <person name="Fang Y."/>
            <person name="Donnelly M.J."/>
            <person name="Kadowaki T."/>
            <person name="McGarry J.W."/>
            <person name="Darby A.C."/>
            <person name="Makepeace B.L."/>
        </authorList>
    </citation>
    <scope>NUCLEOTIDE SEQUENCE [LARGE SCALE GENOMIC DNA]</scope>
    <source>
        <strain evidence="3">UoL-WK</strain>
    </source>
</reference>
<feature type="domain" description="Renin receptor-like C-terminal transmembrane spanning segment" evidence="2">
    <location>
        <begin position="2"/>
        <end position="59"/>
    </location>
</feature>
<keyword evidence="1" id="KW-1133">Transmembrane helix</keyword>
<keyword evidence="1" id="KW-0472">Membrane</keyword>
<protein>
    <submittedName>
        <fullName evidence="3">Renin receptor-like protein</fullName>
    </submittedName>
</protein>
<organism evidence="3 4">
    <name type="scientific">Dinothrombium tinctorium</name>
    <dbReference type="NCBI Taxonomy" id="1965070"/>
    <lineage>
        <taxon>Eukaryota</taxon>
        <taxon>Metazoa</taxon>
        <taxon>Ecdysozoa</taxon>
        <taxon>Arthropoda</taxon>
        <taxon>Chelicerata</taxon>
        <taxon>Arachnida</taxon>
        <taxon>Acari</taxon>
        <taxon>Acariformes</taxon>
        <taxon>Trombidiformes</taxon>
        <taxon>Prostigmata</taxon>
        <taxon>Anystina</taxon>
        <taxon>Parasitengona</taxon>
        <taxon>Trombidioidea</taxon>
        <taxon>Trombidiidae</taxon>
        <taxon>Dinothrombium</taxon>
    </lineage>
</organism>
<keyword evidence="1" id="KW-0812">Transmembrane</keyword>